<accession>A0ABN2D821</accession>
<dbReference type="InterPro" id="IPR025714">
    <property type="entry name" value="Methyltranfer_dom"/>
</dbReference>
<evidence type="ECO:0000256" key="2">
    <source>
        <dbReference type="ARBA" id="ARBA00022679"/>
    </source>
</evidence>
<feature type="domain" description="Methyltransferase" evidence="4">
    <location>
        <begin position="43"/>
        <end position="157"/>
    </location>
</feature>
<dbReference type="GO" id="GO:0008168">
    <property type="term" value="F:methyltransferase activity"/>
    <property type="evidence" value="ECO:0007669"/>
    <property type="project" value="UniProtKB-KW"/>
</dbReference>
<reference evidence="5 6" key="1">
    <citation type="journal article" date="2019" name="Int. J. Syst. Evol. Microbiol.">
        <title>The Global Catalogue of Microorganisms (GCM) 10K type strain sequencing project: providing services to taxonomists for standard genome sequencing and annotation.</title>
        <authorList>
            <consortium name="The Broad Institute Genomics Platform"/>
            <consortium name="The Broad Institute Genome Sequencing Center for Infectious Disease"/>
            <person name="Wu L."/>
            <person name="Ma J."/>
        </authorList>
    </citation>
    <scope>NUCLEOTIDE SEQUENCE [LARGE SCALE GENOMIC DNA]</scope>
    <source>
        <strain evidence="5 6">JCM 15933</strain>
    </source>
</reference>
<dbReference type="Pfam" id="PF13847">
    <property type="entry name" value="Methyltransf_31"/>
    <property type="match status" value="1"/>
</dbReference>
<keyword evidence="6" id="KW-1185">Reference proteome</keyword>
<evidence type="ECO:0000259" key="4">
    <source>
        <dbReference type="Pfam" id="PF13847"/>
    </source>
</evidence>
<evidence type="ECO:0000256" key="3">
    <source>
        <dbReference type="ARBA" id="ARBA00022691"/>
    </source>
</evidence>
<dbReference type="Gene3D" id="3.40.50.150">
    <property type="entry name" value="Vaccinia Virus protein VP39"/>
    <property type="match status" value="1"/>
</dbReference>
<keyword evidence="1 5" id="KW-0489">Methyltransferase</keyword>
<keyword evidence="2" id="KW-0808">Transferase</keyword>
<evidence type="ECO:0000313" key="6">
    <source>
        <dbReference type="Proteomes" id="UP001501470"/>
    </source>
</evidence>
<comment type="caution">
    <text evidence="5">The sequence shown here is derived from an EMBL/GenBank/DDBJ whole genome shotgun (WGS) entry which is preliminary data.</text>
</comment>
<evidence type="ECO:0000313" key="5">
    <source>
        <dbReference type="EMBL" id="GAA1572001.1"/>
    </source>
</evidence>
<keyword evidence="3" id="KW-0949">S-adenosyl-L-methionine</keyword>
<protein>
    <submittedName>
        <fullName evidence="5">Methyltransferase domain-containing protein</fullName>
    </submittedName>
</protein>
<dbReference type="Proteomes" id="UP001501470">
    <property type="component" value="Unassembled WGS sequence"/>
</dbReference>
<dbReference type="CDD" id="cd02440">
    <property type="entry name" value="AdoMet_MTases"/>
    <property type="match status" value="1"/>
</dbReference>
<evidence type="ECO:0000256" key="1">
    <source>
        <dbReference type="ARBA" id="ARBA00022603"/>
    </source>
</evidence>
<organism evidence="5 6">
    <name type="scientific">Dactylosporangium maewongense</name>
    <dbReference type="NCBI Taxonomy" id="634393"/>
    <lineage>
        <taxon>Bacteria</taxon>
        <taxon>Bacillati</taxon>
        <taxon>Actinomycetota</taxon>
        <taxon>Actinomycetes</taxon>
        <taxon>Micromonosporales</taxon>
        <taxon>Micromonosporaceae</taxon>
        <taxon>Dactylosporangium</taxon>
    </lineage>
</organism>
<gene>
    <name evidence="5" type="ORF">GCM10009827_112500</name>
</gene>
<dbReference type="EMBL" id="BAAAQD010000048">
    <property type="protein sequence ID" value="GAA1572001.1"/>
    <property type="molecule type" value="Genomic_DNA"/>
</dbReference>
<proteinExistence type="predicted"/>
<dbReference type="PANTHER" id="PTHR43464">
    <property type="entry name" value="METHYLTRANSFERASE"/>
    <property type="match status" value="1"/>
</dbReference>
<dbReference type="SUPFAM" id="SSF53335">
    <property type="entry name" value="S-adenosyl-L-methionine-dependent methyltransferases"/>
    <property type="match status" value="1"/>
</dbReference>
<dbReference type="RefSeq" id="WP_344514564.1">
    <property type="nucleotide sequence ID" value="NZ_BAAAQD010000048.1"/>
</dbReference>
<name>A0ABN2D821_9ACTN</name>
<dbReference type="GO" id="GO:0032259">
    <property type="term" value="P:methylation"/>
    <property type="evidence" value="ECO:0007669"/>
    <property type="project" value="UniProtKB-KW"/>
</dbReference>
<dbReference type="PANTHER" id="PTHR43464:SF19">
    <property type="entry name" value="UBIQUINONE BIOSYNTHESIS O-METHYLTRANSFERASE, MITOCHONDRIAL"/>
    <property type="match status" value="1"/>
</dbReference>
<dbReference type="InterPro" id="IPR029063">
    <property type="entry name" value="SAM-dependent_MTases_sf"/>
</dbReference>
<sequence>MGNPTGDPAYALERSQEEYERLGRQALFLHGTTERLLRDAGLRPGMRVLDVGSGAGDVALLAAGIVGPQGTVVGVDVDAAALRVARGRAEALGLSNVEFVEGDLDTADAGTGFDAAFGRLVLMYRADPVAALRAVAARVRSGGIIAFQELDLDPAIAARSLPEASLWNDTGRLTTEAFRRAGMQVRMGRQLFAAYTAAGLPEPTMRDEALIGGGPDFGGYAWLAGVTRALAPLIQKLGLDLPGDLDTLADRLRADAVTNGTVVWTPSLIGAHATKP</sequence>